<dbReference type="PANTHER" id="PTHR30595">
    <property type="entry name" value="GLPR-RELATED TRANSCRIPTIONAL REPRESSOR"/>
    <property type="match status" value="1"/>
</dbReference>
<dbReference type="InterPro" id="IPR007421">
    <property type="entry name" value="Schlafen_AlbA_2_dom"/>
</dbReference>
<dbReference type="Proteomes" id="UP000255517">
    <property type="component" value="Unassembled WGS sequence"/>
</dbReference>
<feature type="domain" description="Schlafen AlbA-2" evidence="1">
    <location>
        <begin position="13"/>
        <end position="132"/>
    </location>
</feature>
<dbReference type="EMBL" id="UGSZ01000002">
    <property type="protein sequence ID" value="SUB67298.1"/>
    <property type="molecule type" value="Genomic_DNA"/>
</dbReference>
<reference evidence="2 3" key="1">
    <citation type="submission" date="2018-06" db="EMBL/GenBank/DDBJ databases">
        <authorList>
            <consortium name="Pathogen Informatics"/>
            <person name="Doyle S."/>
        </authorList>
    </citation>
    <scope>NUCLEOTIDE SEQUENCE [LARGE SCALE GENOMIC DNA]</scope>
    <source>
        <strain evidence="2 3">NCTC13149</strain>
    </source>
</reference>
<gene>
    <name evidence="2" type="ORF">NCTC13149_01835</name>
</gene>
<name>A0A379CSL2_9FIRM</name>
<dbReference type="RefSeq" id="WP_218563695.1">
    <property type="nucleotide sequence ID" value="NZ_UGSZ01000002.1"/>
</dbReference>
<sequence>MLGKISFYRFGRESQIFDRKSAKIKPLDILKHLVGFSNAEGGQLVIGIEDDGEITGFNYDGAHNIDEYKNIFITELRETPISVKFEILDVENEKRKKDNILVLSVDVSLDRVIKSYDGKVYLRQNDKTRELNFNQILQLQYDRGQRYFEDEIVPEATLNDIDENLINEYKLSWIFLIYHRRCAKARNFYIDGKITNAGIYYSGKVQVSFCLKPVFLE</sequence>
<organism evidence="2 3">
    <name type="scientific">Peptoniphilus lacrimalis</name>
    <dbReference type="NCBI Taxonomy" id="33031"/>
    <lineage>
        <taxon>Bacteria</taxon>
        <taxon>Bacillati</taxon>
        <taxon>Bacillota</taxon>
        <taxon>Tissierellia</taxon>
        <taxon>Tissierellales</taxon>
        <taxon>Peptoniphilaceae</taxon>
        <taxon>Peptoniphilus</taxon>
    </lineage>
</organism>
<evidence type="ECO:0000259" key="1">
    <source>
        <dbReference type="Pfam" id="PF04326"/>
    </source>
</evidence>
<dbReference type="PANTHER" id="PTHR30595:SF6">
    <property type="entry name" value="SCHLAFEN ALBA-2 DOMAIN-CONTAINING PROTEIN"/>
    <property type="match status" value="1"/>
</dbReference>
<dbReference type="InterPro" id="IPR038461">
    <property type="entry name" value="Schlafen_AlbA_2_dom_sf"/>
</dbReference>
<proteinExistence type="predicted"/>
<protein>
    <submittedName>
        <fullName evidence="2">Divergent AAA domain</fullName>
    </submittedName>
</protein>
<evidence type="ECO:0000313" key="2">
    <source>
        <dbReference type="EMBL" id="SUB67298.1"/>
    </source>
</evidence>
<dbReference type="Gene3D" id="3.30.950.30">
    <property type="entry name" value="Schlafen, AAA domain"/>
    <property type="match status" value="1"/>
</dbReference>
<dbReference type="Pfam" id="PF04326">
    <property type="entry name" value="SLFN_AlbA_2"/>
    <property type="match status" value="1"/>
</dbReference>
<accession>A0A379CSL2</accession>
<evidence type="ECO:0000313" key="3">
    <source>
        <dbReference type="Proteomes" id="UP000255517"/>
    </source>
</evidence>
<dbReference type="AlphaFoldDB" id="A0A379CSL2"/>